<evidence type="ECO:0000256" key="6">
    <source>
        <dbReference type="ARBA" id="ARBA00022989"/>
    </source>
</evidence>
<dbReference type="InterPro" id="IPR042094">
    <property type="entry name" value="T2SS_GspF_sf"/>
</dbReference>
<dbReference type="FunFam" id="1.20.81.30:FF:000001">
    <property type="entry name" value="Type II secretion system protein F"/>
    <property type="match status" value="2"/>
</dbReference>
<dbReference type="Pfam" id="PF00482">
    <property type="entry name" value="T2SSF"/>
    <property type="match status" value="2"/>
</dbReference>
<keyword evidence="4" id="KW-0997">Cell inner membrane</keyword>
<comment type="subcellular location">
    <subcellularLocation>
        <location evidence="1">Cell inner membrane</location>
        <topology evidence="1">Multi-pass membrane protein</topology>
    </subcellularLocation>
</comment>
<feature type="domain" description="Type II secretion system protein GspF" evidence="9">
    <location>
        <begin position="65"/>
        <end position="188"/>
    </location>
</feature>
<dbReference type="PRINTS" id="PR00812">
    <property type="entry name" value="BCTERIALGSPF"/>
</dbReference>
<sequence>MTFKYEVCNKSGQSFKGEIEADNQPAAIKSLREQGFYILEIKNKTTFSGFNILKNRIPLREKIIFTQQLGIMIKAGLPLIEALATLQDQTSNKALAKIISSIIADVKGGEALSKALAKHPSVFPRLYSNVVSSGEKTGKLEEVMQRLSEQMIRDYDLVSKVRTAMYYPAFILTALVGVIIMILIYVIPQLQKIFEEVEVPLPITTRALLFTSNAVKYYWWLLLIFIVAVYLLIKRLAKNEQVALYLDKIKLKMPIFGPLFIKVYMARFSRTMATLIAAGLPMLDVFDTVADVLNNKVLQQSLKNASKQVEAGMTLSSILMKDPNFPPMVSRLISVGEKSGNIDFVLAGTADFYDKEVDNATKSLSSLIEPILMIIMGIGVFLVLTAVIMPIYSLVNVI</sequence>
<comment type="similarity">
    <text evidence="2">Belongs to the GSP F family.</text>
</comment>
<evidence type="ECO:0000256" key="5">
    <source>
        <dbReference type="ARBA" id="ARBA00022692"/>
    </source>
</evidence>
<keyword evidence="7 8" id="KW-0472">Membrane</keyword>
<feature type="domain" description="Type II secretion system protein GspF" evidence="9">
    <location>
        <begin position="268"/>
        <end position="390"/>
    </location>
</feature>
<feature type="transmembrane region" description="Helical" evidence="8">
    <location>
        <begin position="217"/>
        <end position="233"/>
    </location>
</feature>
<dbReference type="Gene3D" id="1.20.81.30">
    <property type="entry name" value="Type II secretion system (T2SS), domain F"/>
    <property type="match status" value="2"/>
</dbReference>
<proteinExistence type="inferred from homology"/>
<dbReference type="InterPro" id="IPR003004">
    <property type="entry name" value="GspF/PilC"/>
</dbReference>
<keyword evidence="6 8" id="KW-1133">Transmembrane helix</keyword>
<evidence type="ECO:0000259" key="9">
    <source>
        <dbReference type="Pfam" id="PF00482"/>
    </source>
</evidence>
<reference evidence="10 11" key="1">
    <citation type="submission" date="2017-09" db="EMBL/GenBank/DDBJ databases">
        <title>Depth-based differentiation of microbial function through sediment-hosted aquifers and enrichment of novel symbionts in the deep terrestrial subsurface.</title>
        <authorList>
            <person name="Probst A.J."/>
            <person name="Ladd B."/>
            <person name="Jarett J.K."/>
            <person name="Geller-Mcgrath D.E."/>
            <person name="Sieber C.M."/>
            <person name="Emerson J.B."/>
            <person name="Anantharaman K."/>
            <person name="Thomas B.C."/>
            <person name="Malmstrom R."/>
            <person name="Stieglmeier M."/>
            <person name="Klingl A."/>
            <person name="Woyke T."/>
            <person name="Ryan C.M."/>
            <person name="Banfield J.F."/>
        </authorList>
    </citation>
    <scope>NUCLEOTIDE SEQUENCE [LARGE SCALE GENOMIC DNA]</scope>
    <source>
        <strain evidence="10">CG23_combo_of_CG06-09_8_20_14_all_40_13</strain>
    </source>
</reference>
<feature type="transmembrane region" description="Helical" evidence="8">
    <location>
        <begin position="165"/>
        <end position="187"/>
    </location>
</feature>
<name>A0A2G9YSC3_9BACT</name>
<evidence type="ECO:0000256" key="1">
    <source>
        <dbReference type="ARBA" id="ARBA00004429"/>
    </source>
</evidence>
<keyword evidence="3" id="KW-1003">Cell membrane</keyword>
<evidence type="ECO:0000313" key="11">
    <source>
        <dbReference type="Proteomes" id="UP000231567"/>
    </source>
</evidence>
<dbReference type="Proteomes" id="UP000231567">
    <property type="component" value="Unassembled WGS sequence"/>
</dbReference>
<comment type="caution">
    <text evidence="10">The sequence shown here is derived from an EMBL/GenBank/DDBJ whole genome shotgun (WGS) entry which is preliminary data.</text>
</comment>
<keyword evidence="5 8" id="KW-0812">Transmembrane</keyword>
<feature type="transmembrane region" description="Helical" evidence="8">
    <location>
        <begin position="371"/>
        <end position="395"/>
    </location>
</feature>
<dbReference type="GO" id="GO:0005886">
    <property type="term" value="C:plasma membrane"/>
    <property type="evidence" value="ECO:0007669"/>
    <property type="project" value="UniProtKB-SubCell"/>
</dbReference>
<evidence type="ECO:0000256" key="3">
    <source>
        <dbReference type="ARBA" id="ARBA00022475"/>
    </source>
</evidence>
<dbReference type="GO" id="GO:0015628">
    <property type="term" value="P:protein secretion by the type II secretion system"/>
    <property type="evidence" value="ECO:0007669"/>
    <property type="project" value="TreeGrafter"/>
</dbReference>
<organism evidence="10 11">
    <name type="scientific">Candidatus Nealsonbacteria bacterium CG23_combo_of_CG06-09_8_20_14_all_40_13</name>
    <dbReference type="NCBI Taxonomy" id="1974724"/>
    <lineage>
        <taxon>Bacteria</taxon>
        <taxon>Candidatus Nealsoniibacteriota</taxon>
    </lineage>
</organism>
<protein>
    <recommendedName>
        <fullName evidence="9">Type II secretion system protein GspF domain-containing protein</fullName>
    </recommendedName>
</protein>
<evidence type="ECO:0000256" key="4">
    <source>
        <dbReference type="ARBA" id="ARBA00022519"/>
    </source>
</evidence>
<dbReference type="EMBL" id="PCRM01000044">
    <property type="protein sequence ID" value="PIP21381.1"/>
    <property type="molecule type" value="Genomic_DNA"/>
</dbReference>
<dbReference type="PANTHER" id="PTHR30012">
    <property type="entry name" value="GENERAL SECRETION PATHWAY PROTEIN"/>
    <property type="match status" value="1"/>
</dbReference>
<evidence type="ECO:0000256" key="7">
    <source>
        <dbReference type="ARBA" id="ARBA00023136"/>
    </source>
</evidence>
<evidence type="ECO:0000313" key="10">
    <source>
        <dbReference type="EMBL" id="PIP21381.1"/>
    </source>
</evidence>
<accession>A0A2G9YSC3</accession>
<evidence type="ECO:0000256" key="2">
    <source>
        <dbReference type="ARBA" id="ARBA00005745"/>
    </source>
</evidence>
<dbReference type="PANTHER" id="PTHR30012:SF0">
    <property type="entry name" value="TYPE II SECRETION SYSTEM PROTEIN F-RELATED"/>
    <property type="match status" value="1"/>
</dbReference>
<dbReference type="InterPro" id="IPR018076">
    <property type="entry name" value="T2SS_GspF_dom"/>
</dbReference>
<gene>
    <name evidence="10" type="ORF">COX39_03420</name>
</gene>
<evidence type="ECO:0000256" key="8">
    <source>
        <dbReference type="SAM" id="Phobius"/>
    </source>
</evidence>
<dbReference type="AlphaFoldDB" id="A0A2G9YSC3"/>